<evidence type="ECO:0000256" key="1">
    <source>
        <dbReference type="SAM" id="Phobius"/>
    </source>
</evidence>
<keyword evidence="1" id="KW-1133">Transmembrane helix</keyword>
<feature type="transmembrane region" description="Helical" evidence="1">
    <location>
        <begin position="7"/>
        <end position="25"/>
    </location>
</feature>
<organism evidence="2 3">
    <name type="scientific">Ferroplasma acidiphilum</name>
    <dbReference type="NCBI Taxonomy" id="74969"/>
    <lineage>
        <taxon>Archaea</taxon>
        <taxon>Methanobacteriati</taxon>
        <taxon>Thermoplasmatota</taxon>
        <taxon>Thermoplasmata</taxon>
        <taxon>Thermoplasmatales</taxon>
        <taxon>Ferroplasmaceae</taxon>
        <taxon>Ferroplasma</taxon>
    </lineage>
</organism>
<keyword evidence="1" id="KW-0472">Membrane</keyword>
<feature type="transmembrane region" description="Helical" evidence="1">
    <location>
        <begin position="147"/>
        <end position="170"/>
    </location>
</feature>
<proteinExistence type="predicted"/>
<dbReference type="KEGG" id="fai:FAD_1017"/>
<accession>A0A1V0N424</accession>
<keyword evidence="3" id="KW-1185">Reference proteome</keyword>
<name>A0A1V0N424_9ARCH</name>
<reference evidence="2 3" key="1">
    <citation type="submission" date="2011-10" db="EMBL/GenBank/DDBJ databases">
        <title>Metabolic and evolutionary patterns in the extreme acidophile Ferroplasma acidiphilum.</title>
        <authorList>
            <person name="Golyshina O.V."/>
            <person name="Kozyavkin S.A."/>
            <person name="Tatusov R.L."/>
            <person name="Slesarev A.I."/>
            <person name="Golyshin P.N."/>
        </authorList>
    </citation>
    <scope>NUCLEOTIDE SEQUENCE [LARGE SCALE GENOMIC DNA]</scope>
    <source>
        <strain evidence="3">Y</strain>
    </source>
</reference>
<dbReference type="STRING" id="74969.FAD_1017"/>
<dbReference type="OrthoDB" id="57555at2157"/>
<gene>
    <name evidence="2" type="ORF">FAD_1017</name>
</gene>
<evidence type="ECO:0000313" key="3">
    <source>
        <dbReference type="Proteomes" id="UP000192050"/>
    </source>
</evidence>
<protein>
    <submittedName>
        <fullName evidence="2">ABC-type peptide/opine/nickel family transporter permease</fullName>
    </submittedName>
</protein>
<feature type="transmembrane region" description="Helical" evidence="1">
    <location>
        <begin position="66"/>
        <end position="88"/>
    </location>
</feature>
<dbReference type="EMBL" id="CP015363">
    <property type="protein sequence ID" value="ARD84898.1"/>
    <property type="molecule type" value="Genomic_DNA"/>
</dbReference>
<feature type="transmembrane region" description="Helical" evidence="1">
    <location>
        <begin position="31"/>
        <end position="54"/>
    </location>
</feature>
<feature type="transmembrane region" description="Helical" evidence="1">
    <location>
        <begin position="100"/>
        <end position="127"/>
    </location>
</feature>
<evidence type="ECO:0000313" key="2">
    <source>
        <dbReference type="EMBL" id="ARD84898.1"/>
    </source>
</evidence>
<dbReference type="Proteomes" id="UP000192050">
    <property type="component" value="Chromosome"/>
</dbReference>
<dbReference type="AlphaFoldDB" id="A0A1V0N424"/>
<sequence>MGVIALVIPLIAFIAALIIPGILILDYVHVLFGALWTGVDVFLGLIFFIVLSGMEDRIRSDISFRLIPMLLYFIPAMSVFTPLLGFALAMRENIFRLDYLFIAIITISIALAVVSFAVIVPAIYSIYKGFKSNNVDESRNGKLLMRIAKAASLQMVLQIIIISLMAYIVVYI</sequence>
<keyword evidence="1" id="KW-0812">Transmembrane</keyword>